<dbReference type="AlphaFoldDB" id="A0A0W8E8B4"/>
<proteinExistence type="predicted"/>
<sequence>MRSAAGSLILIDLKRHSLSLNSDKSCPRGDRRRGGIFYGVKLTVVI</sequence>
<dbReference type="EMBL" id="LNQE01001837">
    <property type="protein sequence ID" value="KUG04862.1"/>
    <property type="molecule type" value="Genomic_DNA"/>
</dbReference>
<name>A0A0W8E8B4_9ZZZZ</name>
<organism evidence="1">
    <name type="scientific">hydrocarbon metagenome</name>
    <dbReference type="NCBI Taxonomy" id="938273"/>
    <lineage>
        <taxon>unclassified sequences</taxon>
        <taxon>metagenomes</taxon>
        <taxon>ecological metagenomes</taxon>
    </lineage>
</organism>
<reference evidence="1" key="1">
    <citation type="journal article" date="2015" name="Proc. Natl. Acad. Sci. U.S.A.">
        <title>Networks of energetic and metabolic interactions define dynamics in microbial communities.</title>
        <authorList>
            <person name="Embree M."/>
            <person name="Liu J.K."/>
            <person name="Al-Bassam M.M."/>
            <person name="Zengler K."/>
        </authorList>
    </citation>
    <scope>NUCLEOTIDE SEQUENCE</scope>
</reference>
<protein>
    <submittedName>
        <fullName evidence="1">Uncharacterized protein</fullName>
    </submittedName>
</protein>
<comment type="caution">
    <text evidence="1">The sequence shown here is derived from an EMBL/GenBank/DDBJ whole genome shotgun (WGS) entry which is preliminary data.</text>
</comment>
<evidence type="ECO:0000313" key="1">
    <source>
        <dbReference type="EMBL" id="KUG04862.1"/>
    </source>
</evidence>
<accession>A0A0W8E8B4</accession>
<gene>
    <name evidence="1" type="ORF">ASZ90_017742</name>
</gene>